<gene>
    <name evidence="7" type="primary">UBE2U</name>
</gene>
<proteinExistence type="inferred from homology"/>
<protein>
    <submittedName>
        <fullName evidence="7">Ubiquitin-conjugating enzyme E2 U</fullName>
    </submittedName>
</protein>
<evidence type="ECO:0000256" key="2">
    <source>
        <dbReference type="ARBA" id="ARBA00022786"/>
    </source>
</evidence>
<dbReference type="Proteomes" id="UP000695026">
    <property type="component" value="Unplaced"/>
</dbReference>
<organism evidence="6 7">
    <name type="scientific">Python bivittatus</name>
    <name type="common">Burmese python</name>
    <name type="synonym">Python molurus bivittatus</name>
    <dbReference type="NCBI Taxonomy" id="176946"/>
    <lineage>
        <taxon>Eukaryota</taxon>
        <taxon>Metazoa</taxon>
        <taxon>Chordata</taxon>
        <taxon>Craniata</taxon>
        <taxon>Vertebrata</taxon>
        <taxon>Euteleostomi</taxon>
        <taxon>Lepidosauria</taxon>
        <taxon>Squamata</taxon>
        <taxon>Bifurcata</taxon>
        <taxon>Unidentata</taxon>
        <taxon>Episquamata</taxon>
        <taxon>Toxicofera</taxon>
        <taxon>Serpentes</taxon>
        <taxon>Henophidia</taxon>
        <taxon>Pythonidae</taxon>
        <taxon>Python</taxon>
    </lineage>
</organism>
<dbReference type="CDD" id="cd23806">
    <property type="entry name" value="UBCc_UBE2U"/>
    <property type="match status" value="1"/>
</dbReference>
<evidence type="ECO:0000256" key="4">
    <source>
        <dbReference type="RuleBase" id="RU362109"/>
    </source>
</evidence>
<keyword evidence="6" id="KW-1185">Reference proteome</keyword>
<dbReference type="PROSITE" id="PS00183">
    <property type="entry name" value="UBC_1"/>
    <property type="match status" value="1"/>
</dbReference>
<evidence type="ECO:0000256" key="3">
    <source>
        <dbReference type="PROSITE-ProRule" id="PRU10133"/>
    </source>
</evidence>
<dbReference type="AlphaFoldDB" id="A0A9F5IZH8"/>
<dbReference type="InterPro" id="IPR050113">
    <property type="entry name" value="Ub_conjugating_enzyme"/>
</dbReference>
<dbReference type="CTD" id="148581"/>
<keyword evidence="1" id="KW-0808">Transferase</keyword>
<evidence type="ECO:0000256" key="1">
    <source>
        <dbReference type="ARBA" id="ARBA00022679"/>
    </source>
</evidence>
<feature type="domain" description="UBC core" evidence="5">
    <location>
        <begin position="5"/>
        <end position="154"/>
    </location>
</feature>
<dbReference type="PANTHER" id="PTHR24067">
    <property type="entry name" value="UBIQUITIN-CONJUGATING ENZYME E2"/>
    <property type="match status" value="1"/>
</dbReference>
<comment type="similarity">
    <text evidence="4">Belongs to the ubiquitin-conjugating enzyme family.</text>
</comment>
<keyword evidence="4" id="KW-0547">Nucleotide-binding</keyword>
<dbReference type="RefSeq" id="XP_025024303.1">
    <property type="nucleotide sequence ID" value="XM_025168535.1"/>
</dbReference>
<reference evidence="7" key="1">
    <citation type="submission" date="2025-08" db="UniProtKB">
        <authorList>
            <consortium name="RefSeq"/>
        </authorList>
    </citation>
    <scope>IDENTIFICATION</scope>
    <source>
        <tissue evidence="7">Liver</tissue>
    </source>
</reference>
<evidence type="ECO:0000313" key="7">
    <source>
        <dbReference type="RefSeq" id="XP_025024303.1"/>
    </source>
</evidence>
<sequence>MLHSRAFLLLEKEFTEFKQANIFGISVMPMEDNWMEWIAEIEGLKDTLWEGAELQLSLKYPEDYNTIPPTIIFSTIPFHPNVDPDSGRPCVDFLDNPNEWNTNFTMTNILLSIQVLLSNPVLNNAVNLEAAQMLTSNYPLYREKVIQCVTNSKQLEAIARHWDTTSLEFYHTSKEQSGPHSPHRRITSVSYEEYFVTWFKIATSRPAEDFKHPVFEDPEYIGNRYNWMAENVNKGYWDENLHQIFVSDCIEKQKKKLMLENWVSNPMPRPTPVSEYDCVASIVHVFTFFSILYYSYNLEASVSQKTPVRLKKKDKSKDEDQWEEEVEGLVMWSTNLDQEKLD</sequence>
<dbReference type="Pfam" id="PF00179">
    <property type="entry name" value="UQ_con"/>
    <property type="match status" value="1"/>
</dbReference>
<dbReference type="PROSITE" id="PS50127">
    <property type="entry name" value="UBC_2"/>
    <property type="match status" value="1"/>
</dbReference>
<dbReference type="Gene3D" id="3.10.110.10">
    <property type="entry name" value="Ubiquitin Conjugating Enzyme"/>
    <property type="match status" value="1"/>
</dbReference>
<keyword evidence="2 4" id="KW-0833">Ubl conjugation pathway</keyword>
<dbReference type="OrthoDB" id="9978460at2759"/>
<evidence type="ECO:0000259" key="5">
    <source>
        <dbReference type="PROSITE" id="PS50127"/>
    </source>
</evidence>
<dbReference type="InterPro" id="IPR016135">
    <property type="entry name" value="UBQ-conjugating_enzyme/RWD"/>
</dbReference>
<dbReference type="InterPro" id="IPR023313">
    <property type="entry name" value="UBQ-conjugating_AS"/>
</dbReference>
<dbReference type="InterPro" id="IPR000608">
    <property type="entry name" value="UBC"/>
</dbReference>
<dbReference type="OMA" id="SEDMMQW"/>
<dbReference type="SMART" id="SM00212">
    <property type="entry name" value="UBCc"/>
    <property type="match status" value="1"/>
</dbReference>
<dbReference type="KEGG" id="pbi:112540995"/>
<dbReference type="GO" id="GO:0016740">
    <property type="term" value="F:transferase activity"/>
    <property type="evidence" value="ECO:0007669"/>
    <property type="project" value="UniProtKB-KW"/>
</dbReference>
<dbReference type="GeneID" id="112540995"/>
<dbReference type="SUPFAM" id="SSF54495">
    <property type="entry name" value="UBC-like"/>
    <property type="match status" value="1"/>
</dbReference>
<dbReference type="GO" id="GO:0005524">
    <property type="term" value="F:ATP binding"/>
    <property type="evidence" value="ECO:0007669"/>
    <property type="project" value="UniProtKB-UniRule"/>
</dbReference>
<feature type="active site" description="Glycyl thioester intermediate" evidence="3">
    <location>
        <position position="90"/>
    </location>
</feature>
<evidence type="ECO:0000313" key="6">
    <source>
        <dbReference type="Proteomes" id="UP000695026"/>
    </source>
</evidence>
<accession>A0A9F5IZH8</accession>
<name>A0A9F5IZH8_PYTBI</name>
<keyword evidence="4" id="KW-0067">ATP-binding</keyword>